<dbReference type="EMBL" id="CP048409">
    <property type="protein sequence ID" value="QIA08527.1"/>
    <property type="molecule type" value="Genomic_DNA"/>
</dbReference>
<dbReference type="InterPro" id="IPR028098">
    <property type="entry name" value="Glyco_trans_4-like_N"/>
</dbReference>
<dbReference type="RefSeq" id="WP_163346506.1">
    <property type="nucleotide sequence ID" value="NZ_CP048409.1"/>
</dbReference>
<keyword evidence="3" id="KW-0808">Transferase</keyword>
<dbReference type="Gene3D" id="3.40.50.2000">
    <property type="entry name" value="Glycogen Phosphorylase B"/>
    <property type="match status" value="2"/>
</dbReference>
<accession>A0A6C0REM7</accession>
<name>A0A6C0REM7_9BACT</name>
<keyword evidence="4" id="KW-1185">Reference proteome</keyword>
<dbReference type="GO" id="GO:0016757">
    <property type="term" value="F:glycosyltransferase activity"/>
    <property type="evidence" value="ECO:0007669"/>
    <property type="project" value="InterPro"/>
</dbReference>
<evidence type="ECO:0000313" key="4">
    <source>
        <dbReference type="Proteomes" id="UP000474630"/>
    </source>
</evidence>
<sequence length="364" mass="42131">MKILQINKFYFPDLGGIETIVQQYAEYLNKWDNVTVLCINKNFTFKTKIEIINDVNIIRCSSFGTFLSMPISISFFIYFIKEYLKADITHFHEPFPIASLLSPFLSKNKKHIITWHSDIIKQKSLKKIIEFFQSKLCEKSSIILTTSPQLLEFSSVISKFKEKVKILPLSIDEQKYIPQNLSINQEEYILYLGRLSYYKGIHILLEAYAKCQSSIKLKIIGDGDSEIIKLINNYKLKENKKIEFINDFVSEENKKYILQHCLFFVFPSNAPSEAFGIIQLEAMIFNKPVINTNLDTGVPFVSVHDKTGITVEQNNSESLANAIDKLSFDANYRQLLGNNAKKRVLKYFSNSLVLPKLHKIYEKL</sequence>
<reference evidence="3 4" key="1">
    <citation type="submission" date="2020-02" db="EMBL/GenBank/DDBJ databases">
        <title>Genome sequencing for Draconibacterium sp. strain M1.</title>
        <authorList>
            <person name="Park S.-J."/>
        </authorList>
    </citation>
    <scope>NUCLEOTIDE SEQUENCE [LARGE SCALE GENOMIC DNA]</scope>
    <source>
        <strain evidence="3 4">M1</strain>
    </source>
</reference>
<dbReference type="InterPro" id="IPR050194">
    <property type="entry name" value="Glycosyltransferase_grp1"/>
</dbReference>
<evidence type="ECO:0000313" key="3">
    <source>
        <dbReference type="EMBL" id="QIA08527.1"/>
    </source>
</evidence>
<gene>
    <name evidence="3" type="ORF">G0Q07_12730</name>
</gene>
<dbReference type="PANTHER" id="PTHR45947">
    <property type="entry name" value="SULFOQUINOVOSYL TRANSFERASE SQD2"/>
    <property type="match status" value="1"/>
</dbReference>
<dbReference type="Proteomes" id="UP000474630">
    <property type="component" value="Chromosome"/>
</dbReference>
<feature type="domain" description="Glycosyl transferase family 1" evidence="1">
    <location>
        <begin position="174"/>
        <end position="343"/>
    </location>
</feature>
<organism evidence="3 4">
    <name type="scientific">Draconibacterium halophilum</name>
    <dbReference type="NCBI Taxonomy" id="2706887"/>
    <lineage>
        <taxon>Bacteria</taxon>
        <taxon>Pseudomonadati</taxon>
        <taxon>Bacteroidota</taxon>
        <taxon>Bacteroidia</taxon>
        <taxon>Marinilabiliales</taxon>
        <taxon>Prolixibacteraceae</taxon>
        <taxon>Draconibacterium</taxon>
    </lineage>
</organism>
<dbReference type="Pfam" id="PF13439">
    <property type="entry name" value="Glyco_transf_4"/>
    <property type="match status" value="1"/>
</dbReference>
<dbReference type="PANTHER" id="PTHR45947:SF3">
    <property type="entry name" value="SULFOQUINOVOSYL TRANSFERASE SQD2"/>
    <property type="match status" value="1"/>
</dbReference>
<feature type="domain" description="Glycosyltransferase subfamily 4-like N-terminal" evidence="2">
    <location>
        <begin position="15"/>
        <end position="173"/>
    </location>
</feature>
<protein>
    <submittedName>
        <fullName evidence="3">Glycosyltransferase</fullName>
    </submittedName>
</protein>
<dbReference type="Pfam" id="PF00534">
    <property type="entry name" value="Glycos_transf_1"/>
    <property type="match status" value="1"/>
</dbReference>
<proteinExistence type="predicted"/>
<evidence type="ECO:0000259" key="2">
    <source>
        <dbReference type="Pfam" id="PF13439"/>
    </source>
</evidence>
<evidence type="ECO:0000259" key="1">
    <source>
        <dbReference type="Pfam" id="PF00534"/>
    </source>
</evidence>
<dbReference type="InterPro" id="IPR001296">
    <property type="entry name" value="Glyco_trans_1"/>
</dbReference>
<dbReference type="KEGG" id="drc:G0Q07_12730"/>
<dbReference type="SUPFAM" id="SSF53756">
    <property type="entry name" value="UDP-Glycosyltransferase/glycogen phosphorylase"/>
    <property type="match status" value="1"/>
</dbReference>
<dbReference type="AlphaFoldDB" id="A0A6C0REM7"/>